<proteinExistence type="predicted"/>
<dbReference type="Proteomes" id="UP001500804">
    <property type="component" value="Unassembled WGS sequence"/>
</dbReference>
<dbReference type="InterPro" id="IPR014718">
    <property type="entry name" value="GH-type_carb-bd"/>
</dbReference>
<organism evidence="1 2">
    <name type="scientific">Pseudonocardia adelaidensis</name>
    <dbReference type="NCBI Taxonomy" id="648754"/>
    <lineage>
        <taxon>Bacteria</taxon>
        <taxon>Bacillati</taxon>
        <taxon>Actinomycetota</taxon>
        <taxon>Actinomycetes</taxon>
        <taxon>Pseudonocardiales</taxon>
        <taxon>Pseudonocardiaceae</taxon>
        <taxon>Pseudonocardia</taxon>
    </lineage>
</organism>
<reference evidence="2" key="1">
    <citation type="journal article" date="2019" name="Int. J. Syst. Evol. Microbiol.">
        <title>The Global Catalogue of Microorganisms (GCM) 10K type strain sequencing project: providing services to taxonomists for standard genome sequencing and annotation.</title>
        <authorList>
            <consortium name="The Broad Institute Genomics Platform"/>
            <consortium name="The Broad Institute Genome Sequencing Center for Infectious Disease"/>
            <person name="Wu L."/>
            <person name="Ma J."/>
        </authorList>
    </citation>
    <scope>NUCLEOTIDE SEQUENCE [LARGE SCALE GENOMIC DNA]</scope>
    <source>
        <strain evidence="2">JCM 18302</strain>
    </source>
</reference>
<keyword evidence="2" id="KW-1185">Reference proteome</keyword>
<dbReference type="InterPro" id="IPR011013">
    <property type="entry name" value="Gal_mutarotase_sf_dom"/>
</dbReference>
<protein>
    <recommendedName>
        <fullName evidence="3">Galactose mutarotase-like enzyme</fullName>
    </recommendedName>
</protein>
<name>A0ABP9NPQ6_9PSEU</name>
<dbReference type="EMBL" id="BAABJO010000022">
    <property type="protein sequence ID" value="GAA5130451.1"/>
    <property type="molecule type" value="Genomic_DNA"/>
</dbReference>
<evidence type="ECO:0000313" key="2">
    <source>
        <dbReference type="Proteomes" id="UP001500804"/>
    </source>
</evidence>
<dbReference type="SUPFAM" id="SSF74650">
    <property type="entry name" value="Galactose mutarotase-like"/>
    <property type="match status" value="1"/>
</dbReference>
<dbReference type="Gene3D" id="2.70.98.10">
    <property type="match status" value="1"/>
</dbReference>
<sequence length="257" mass="27133">MPDLDRRPRPLTVEVDLAHGGRWTSLRTPEREWLWRHPDPAVGAARAAVGPGAAFVDAGGVEECLPTVRGEPDHGAVWSRPWSATGVSACGFRLDRRIRADGAVTVDYTITGPPHAPVVHAVHALLDVSPAARLDAPGVRAAHLIDQDAVVPWPGGLDRLGPDDGTATAAVLPGCAAVTVVDGPDALELTWRAADPALLLWRNLRGWPAGAPYRSIGVEPMIGTAATPSGPGEPARLDADGVLRWRLTVRAWRAVGP</sequence>
<dbReference type="RefSeq" id="WP_345608028.1">
    <property type="nucleotide sequence ID" value="NZ_BAABJO010000022.1"/>
</dbReference>
<evidence type="ECO:0000313" key="1">
    <source>
        <dbReference type="EMBL" id="GAA5130451.1"/>
    </source>
</evidence>
<accession>A0ABP9NPQ6</accession>
<evidence type="ECO:0008006" key="3">
    <source>
        <dbReference type="Google" id="ProtNLM"/>
    </source>
</evidence>
<gene>
    <name evidence="1" type="ORF">GCM10023320_52380</name>
</gene>
<comment type="caution">
    <text evidence="1">The sequence shown here is derived from an EMBL/GenBank/DDBJ whole genome shotgun (WGS) entry which is preliminary data.</text>
</comment>